<keyword evidence="2" id="KW-0805">Transcription regulation</keyword>
<keyword evidence="7" id="KW-1185">Reference proteome</keyword>
<dbReference type="InterPro" id="IPR000847">
    <property type="entry name" value="LysR_HTH_N"/>
</dbReference>
<dbReference type="InterPro" id="IPR050950">
    <property type="entry name" value="HTH-type_LysR_regulators"/>
</dbReference>
<protein>
    <submittedName>
        <fullName evidence="6">LysR family transcriptional regulator</fullName>
    </submittedName>
</protein>
<dbReference type="Pfam" id="PF00126">
    <property type="entry name" value="HTH_1"/>
    <property type="match status" value="1"/>
</dbReference>
<evidence type="ECO:0000256" key="4">
    <source>
        <dbReference type="ARBA" id="ARBA00023163"/>
    </source>
</evidence>
<reference evidence="7" key="1">
    <citation type="journal article" date="2019" name="Int. J. Syst. Evol. Microbiol.">
        <title>The Global Catalogue of Microorganisms (GCM) 10K type strain sequencing project: providing services to taxonomists for standard genome sequencing and annotation.</title>
        <authorList>
            <consortium name="The Broad Institute Genomics Platform"/>
            <consortium name="The Broad Institute Genome Sequencing Center for Infectious Disease"/>
            <person name="Wu L."/>
            <person name="Ma J."/>
        </authorList>
    </citation>
    <scope>NUCLEOTIDE SEQUENCE [LARGE SCALE GENOMIC DNA]</scope>
    <source>
        <strain evidence="7">CGMCC 1.12478</strain>
    </source>
</reference>
<dbReference type="InterPro" id="IPR036390">
    <property type="entry name" value="WH_DNA-bd_sf"/>
</dbReference>
<proteinExistence type="inferred from homology"/>
<evidence type="ECO:0000259" key="5">
    <source>
        <dbReference type="PROSITE" id="PS50931"/>
    </source>
</evidence>
<dbReference type="Pfam" id="PF03466">
    <property type="entry name" value="LysR_substrate"/>
    <property type="match status" value="1"/>
</dbReference>
<evidence type="ECO:0000256" key="3">
    <source>
        <dbReference type="ARBA" id="ARBA00023125"/>
    </source>
</evidence>
<dbReference type="PANTHER" id="PTHR30419">
    <property type="entry name" value="HTH-TYPE TRANSCRIPTIONAL REGULATOR YBHD"/>
    <property type="match status" value="1"/>
</dbReference>
<dbReference type="Proteomes" id="UP000645462">
    <property type="component" value="Unassembled WGS sequence"/>
</dbReference>
<accession>A0ABQ1LDD1</accession>
<dbReference type="SUPFAM" id="SSF53850">
    <property type="entry name" value="Periplasmic binding protein-like II"/>
    <property type="match status" value="1"/>
</dbReference>
<gene>
    <name evidence="6" type="primary">gbpR</name>
    <name evidence="6" type="ORF">GCM10011363_43590</name>
</gene>
<dbReference type="Gene3D" id="1.10.10.10">
    <property type="entry name" value="Winged helix-like DNA-binding domain superfamily/Winged helix DNA-binding domain"/>
    <property type="match status" value="1"/>
</dbReference>
<name>A0ABQ1LDD1_9RHOB</name>
<dbReference type="EMBL" id="BMFC01000022">
    <property type="protein sequence ID" value="GGC22307.1"/>
    <property type="molecule type" value="Genomic_DNA"/>
</dbReference>
<dbReference type="SUPFAM" id="SSF46785">
    <property type="entry name" value="Winged helix' DNA-binding domain"/>
    <property type="match status" value="1"/>
</dbReference>
<evidence type="ECO:0000256" key="2">
    <source>
        <dbReference type="ARBA" id="ARBA00023015"/>
    </source>
</evidence>
<dbReference type="RefSeq" id="WP_188484216.1">
    <property type="nucleotide sequence ID" value="NZ_BMFC01000022.1"/>
</dbReference>
<keyword evidence="4" id="KW-0804">Transcription</keyword>
<dbReference type="InterPro" id="IPR005119">
    <property type="entry name" value="LysR_subst-bd"/>
</dbReference>
<organism evidence="6 7">
    <name type="scientific">Marivita lacus</name>
    <dbReference type="NCBI Taxonomy" id="1323742"/>
    <lineage>
        <taxon>Bacteria</taxon>
        <taxon>Pseudomonadati</taxon>
        <taxon>Pseudomonadota</taxon>
        <taxon>Alphaproteobacteria</taxon>
        <taxon>Rhodobacterales</taxon>
        <taxon>Roseobacteraceae</taxon>
        <taxon>Marivita</taxon>
    </lineage>
</organism>
<evidence type="ECO:0000313" key="6">
    <source>
        <dbReference type="EMBL" id="GGC22307.1"/>
    </source>
</evidence>
<evidence type="ECO:0000313" key="7">
    <source>
        <dbReference type="Proteomes" id="UP000645462"/>
    </source>
</evidence>
<dbReference type="InterPro" id="IPR036388">
    <property type="entry name" value="WH-like_DNA-bd_sf"/>
</dbReference>
<keyword evidence="3" id="KW-0238">DNA-binding</keyword>
<comment type="caution">
    <text evidence="6">The sequence shown here is derived from an EMBL/GenBank/DDBJ whole genome shotgun (WGS) entry which is preliminary data.</text>
</comment>
<comment type="similarity">
    <text evidence="1">Belongs to the LysR transcriptional regulatory family.</text>
</comment>
<dbReference type="Gene3D" id="3.40.190.290">
    <property type="match status" value="1"/>
</dbReference>
<sequence>MQTYLRSLRPVQLHLIAAVSRLGKLSLAADACSMTTPAASRMLADIETQLGTVLFERKPKGMLATPAGDVLANHAKKLISDIDQMTKDFAAHLDGTGGSVRVGAVTGGALAVLIPAILELQRQAPLIDVSLDVASSAQLMRGLESGEYDFTLSRVGPQDFSHHFDIHPAGSESVRLMVRCGHPVDGAGPVTLRDLRNYIWTMQDRGAPIRHAIEIAFHEEGLDLPASLIKTPSVVAIMALMRDSDVIAVVTEEVADLLLLPPYNAALVLLELPRPILIEPYHILRPRDRLLSAAAQRLLDNVRDQVGS</sequence>
<dbReference type="PROSITE" id="PS50931">
    <property type="entry name" value="HTH_LYSR"/>
    <property type="match status" value="1"/>
</dbReference>
<dbReference type="PANTHER" id="PTHR30419:SF8">
    <property type="entry name" value="NITROGEN ASSIMILATION TRANSCRIPTIONAL ACTIVATOR-RELATED"/>
    <property type="match status" value="1"/>
</dbReference>
<feature type="domain" description="HTH lysR-type" evidence="5">
    <location>
        <begin position="12"/>
        <end position="65"/>
    </location>
</feature>
<evidence type="ECO:0000256" key="1">
    <source>
        <dbReference type="ARBA" id="ARBA00009437"/>
    </source>
</evidence>